<evidence type="ECO:0000256" key="5">
    <source>
        <dbReference type="ARBA" id="ARBA00022679"/>
    </source>
</evidence>
<reference evidence="14 15" key="1">
    <citation type="journal article" date="2015" name="Nature">
        <title>rRNA introns, odd ribosomes, and small enigmatic genomes across a large radiation of phyla.</title>
        <authorList>
            <person name="Brown C.T."/>
            <person name="Hug L.A."/>
            <person name="Thomas B.C."/>
            <person name="Sharon I."/>
            <person name="Castelle C.J."/>
            <person name="Singh A."/>
            <person name="Wilkins M.J."/>
            <person name="Williams K.H."/>
            <person name="Banfield J.F."/>
        </authorList>
    </citation>
    <scope>NUCLEOTIDE SEQUENCE [LARGE SCALE GENOMIC DNA]</scope>
</reference>
<dbReference type="SUPFAM" id="SSF47384">
    <property type="entry name" value="Homodimeric domain of signal transducing histidine kinase"/>
    <property type="match status" value="1"/>
</dbReference>
<organism evidence="14 15">
    <name type="scientific">Candidatus Woesebacteria bacterium GW2011_GWC2_31_9</name>
    <dbReference type="NCBI Taxonomy" id="1618586"/>
    <lineage>
        <taxon>Bacteria</taxon>
        <taxon>Candidatus Woeseibacteriota</taxon>
    </lineage>
</organism>
<keyword evidence="6 11" id="KW-0812">Transmembrane</keyword>
<keyword evidence="8 11" id="KW-1133">Transmembrane helix</keyword>
<dbReference type="EC" id="2.7.13.3" evidence="3"/>
<dbReference type="Gene3D" id="6.10.340.10">
    <property type="match status" value="1"/>
</dbReference>
<dbReference type="PROSITE" id="PS50109">
    <property type="entry name" value="HIS_KIN"/>
    <property type="match status" value="1"/>
</dbReference>
<comment type="catalytic activity">
    <reaction evidence="1">
        <text>ATP + protein L-histidine = ADP + protein N-phospho-L-histidine.</text>
        <dbReference type="EC" id="2.7.13.3"/>
    </reaction>
</comment>
<dbReference type="AlphaFoldDB" id="A0A0G0BIU6"/>
<dbReference type="PANTHER" id="PTHR45436:SF5">
    <property type="entry name" value="SENSOR HISTIDINE KINASE TRCS"/>
    <property type="match status" value="1"/>
</dbReference>
<dbReference type="FunFam" id="3.30.565.10:FF:000006">
    <property type="entry name" value="Sensor histidine kinase WalK"/>
    <property type="match status" value="1"/>
</dbReference>
<evidence type="ECO:0000256" key="8">
    <source>
        <dbReference type="ARBA" id="ARBA00022989"/>
    </source>
</evidence>
<comment type="caution">
    <text evidence="14">The sequence shown here is derived from an EMBL/GenBank/DDBJ whole genome shotgun (WGS) entry which is preliminary data.</text>
</comment>
<dbReference type="Gene3D" id="3.30.565.10">
    <property type="entry name" value="Histidine kinase-like ATPase, C-terminal domain"/>
    <property type="match status" value="1"/>
</dbReference>
<dbReference type="SMART" id="SM00388">
    <property type="entry name" value="HisKA"/>
    <property type="match status" value="1"/>
</dbReference>
<keyword evidence="9" id="KW-0902">Two-component regulatory system</keyword>
<dbReference type="GO" id="GO:0000155">
    <property type="term" value="F:phosphorelay sensor kinase activity"/>
    <property type="evidence" value="ECO:0007669"/>
    <property type="project" value="InterPro"/>
</dbReference>
<dbReference type="InterPro" id="IPR003594">
    <property type="entry name" value="HATPase_dom"/>
</dbReference>
<evidence type="ECO:0000256" key="1">
    <source>
        <dbReference type="ARBA" id="ARBA00000085"/>
    </source>
</evidence>
<evidence type="ECO:0000256" key="4">
    <source>
        <dbReference type="ARBA" id="ARBA00022553"/>
    </source>
</evidence>
<feature type="domain" description="HAMP" evidence="13">
    <location>
        <begin position="168"/>
        <end position="221"/>
    </location>
</feature>
<evidence type="ECO:0000313" key="14">
    <source>
        <dbReference type="EMBL" id="KKP30962.1"/>
    </source>
</evidence>
<evidence type="ECO:0000259" key="13">
    <source>
        <dbReference type="PROSITE" id="PS50885"/>
    </source>
</evidence>
<dbReference type="InterPro" id="IPR003661">
    <property type="entry name" value="HisK_dim/P_dom"/>
</dbReference>
<proteinExistence type="predicted"/>
<keyword evidence="5" id="KW-0808">Transferase</keyword>
<evidence type="ECO:0000256" key="10">
    <source>
        <dbReference type="ARBA" id="ARBA00023136"/>
    </source>
</evidence>
<feature type="transmembrane region" description="Helical" evidence="11">
    <location>
        <begin position="12"/>
        <end position="32"/>
    </location>
</feature>
<dbReference type="Proteomes" id="UP000034803">
    <property type="component" value="Unassembled WGS sequence"/>
</dbReference>
<evidence type="ECO:0000313" key="15">
    <source>
        <dbReference type="Proteomes" id="UP000034803"/>
    </source>
</evidence>
<keyword evidence="10 11" id="KW-0472">Membrane</keyword>
<dbReference type="Gene3D" id="1.10.287.130">
    <property type="match status" value="1"/>
</dbReference>
<dbReference type="PROSITE" id="PS50885">
    <property type="entry name" value="HAMP"/>
    <property type="match status" value="1"/>
</dbReference>
<comment type="subcellular location">
    <subcellularLocation>
        <location evidence="2">Membrane</location>
    </subcellularLocation>
</comment>
<dbReference type="Pfam" id="PF00512">
    <property type="entry name" value="HisKA"/>
    <property type="match status" value="1"/>
</dbReference>
<dbReference type="PANTHER" id="PTHR45436">
    <property type="entry name" value="SENSOR HISTIDINE KINASE YKOH"/>
    <property type="match status" value="1"/>
</dbReference>
<dbReference type="InterPro" id="IPR004358">
    <property type="entry name" value="Sig_transdc_His_kin-like_C"/>
</dbReference>
<evidence type="ECO:0000256" key="3">
    <source>
        <dbReference type="ARBA" id="ARBA00012438"/>
    </source>
</evidence>
<dbReference type="GO" id="GO:0005886">
    <property type="term" value="C:plasma membrane"/>
    <property type="evidence" value="ECO:0007669"/>
    <property type="project" value="TreeGrafter"/>
</dbReference>
<dbReference type="InterPro" id="IPR036097">
    <property type="entry name" value="HisK_dim/P_sf"/>
</dbReference>
<sequence>MNTKNIHFKIVLSFSLFLSIATGIIFTSFYVATNHIFFQEVDKELLLHSHNPTQFNNIAGMVITVLDQNGGIKNSSISYDTPYVSYKYLFETAKNNLFISYINQNIGNTPMRFLVKPIIVNEKLYEVLLIAHPIQAIQKSLNLLLYSLGTIFIILIIPTILGVRLLAIKLIKPISTIADKMGNITSENLDERLINPKSKDEIEKLTVTFNNLLDRLQQSFYRERQFIGDIAHELKTPIATLKSGVEVVLSRDRQKNEYKETLKETLIDVDRMSSLVKNILDLAWIGASHDAIRNGGVKNTKSFNLSDLVEELKEIALKLGKNKKIIIKSNIQPGIIIIGDEGKITRAILNIIDNAIKYTSNKKTVSISLRKSLSDVIIEIKNNGIGISKKDLSHVFERFYRGSKTAKTLGSGLGLAISQGIINAHKGQIKIDSQKGSGTTVKITLPL</sequence>
<dbReference type="SMART" id="SM00304">
    <property type="entry name" value="HAMP"/>
    <property type="match status" value="1"/>
</dbReference>
<evidence type="ECO:0000259" key="12">
    <source>
        <dbReference type="PROSITE" id="PS50109"/>
    </source>
</evidence>
<dbReference type="Pfam" id="PF00672">
    <property type="entry name" value="HAMP"/>
    <property type="match status" value="1"/>
</dbReference>
<keyword evidence="7 14" id="KW-0418">Kinase</keyword>
<dbReference type="InterPro" id="IPR005467">
    <property type="entry name" value="His_kinase_dom"/>
</dbReference>
<dbReference type="Pfam" id="PF02518">
    <property type="entry name" value="HATPase_c"/>
    <property type="match status" value="1"/>
</dbReference>
<dbReference type="CDD" id="cd06225">
    <property type="entry name" value="HAMP"/>
    <property type="match status" value="1"/>
</dbReference>
<keyword evidence="4" id="KW-0597">Phosphoprotein</keyword>
<dbReference type="InterPro" id="IPR003660">
    <property type="entry name" value="HAMP_dom"/>
</dbReference>
<evidence type="ECO:0000256" key="7">
    <source>
        <dbReference type="ARBA" id="ARBA00022777"/>
    </source>
</evidence>
<feature type="transmembrane region" description="Helical" evidence="11">
    <location>
        <begin position="143"/>
        <end position="167"/>
    </location>
</feature>
<dbReference type="SUPFAM" id="SSF55874">
    <property type="entry name" value="ATPase domain of HSP90 chaperone/DNA topoisomerase II/histidine kinase"/>
    <property type="match status" value="1"/>
</dbReference>
<accession>A0A0G0BIU6</accession>
<evidence type="ECO:0000256" key="2">
    <source>
        <dbReference type="ARBA" id="ARBA00004370"/>
    </source>
</evidence>
<dbReference type="SUPFAM" id="SSF158472">
    <property type="entry name" value="HAMP domain-like"/>
    <property type="match status" value="1"/>
</dbReference>
<dbReference type="EMBL" id="LBOI01000019">
    <property type="protein sequence ID" value="KKP30962.1"/>
    <property type="molecule type" value="Genomic_DNA"/>
</dbReference>
<evidence type="ECO:0000256" key="9">
    <source>
        <dbReference type="ARBA" id="ARBA00023012"/>
    </source>
</evidence>
<name>A0A0G0BIU6_9BACT</name>
<feature type="domain" description="Histidine kinase" evidence="12">
    <location>
        <begin position="229"/>
        <end position="447"/>
    </location>
</feature>
<evidence type="ECO:0000256" key="11">
    <source>
        <dbReference type="SAM" id="Phobius"/>
    </source>
</evidence>
<dbReference type="InterPro" id="IPR036890">
    <property type="entry name" value="HATPase_C_sf"/>
</dbReference>
<dbReference type="CDD" id="cd00082">
    <property type="entry name" value="HisKA"/>
    <property type="match status" value="1"/>
</dbReference>
<evidence type="ECO:0000256" key="6">
    <source>
        <dbReference type="ARBA" id="ARBA00022692"/>
    </source>
</evidence>
<dbReference type="CDD" id="cd00075">
    <property type="entry name" value="HATPase"/>
    <property type="match status" value="1"/>
</dbReference>
<dbReference type="InterPro" id="IPR050428">
    <property type="entry name" value="TCS_sensor_his_kinase"/>
</dbReference>
<dbReference type="PRINTS" id="PR00344">
    <property type="entry name" value="BCTRLSENSOR"/>
</dbReference>
<dbReference type="SMART" id="SM00387">
    <property type="entry name" value="HATPase_c"/>
    <property type="match status" value="1"/>
</dbReference>
<protein>
    <recommendedName>
        <fullName evidence="3">histidine kinase</fullName>
        <ecNumber evidence="3">2.7.13.3</ecNumber>
    </recommendedName>
</protein>
<gene>
    <name evidence="14" type="ORF">UR21_C0019G0008</name>
</gene>